<dbReference type="Proteomes" id="UP001189429">
    <property type="component" value="Unassembled WGS sequence"/>
</dbReference>
<organism evidence="2 3">
    <name type="scientific">Prorocentrum cordatum</name>
    <dbReference type="NCBI Taxonomy" id="2364126"/>
    <lineage>
        <taxon>Eukaryota</taxon>
        <taxon>Sar</taxon>
        <taxon>Alveolata</taxon>
        <taxon>Dinophyceae</taxon>
        <taxon>Prorocentrales</taxon>
        <taxon>Prorocentraceae</taxon>
        <taxon>Prorocentrum</taxon>
    </lineage>
</organism>
<feature type="compositionally biased region" description="Basic and acidic residues" evidence="1">
    <location>
        <begin position="71"/>
        <end position="81"/>
    </location>
</feature>
<proteinExistence type="predicted"/>
<name>A0ABN9QH34_9DINO</name>
<dbReference type="EMBL" id="CAUYUJ010003178">
    <property type="protein sequence ID" value="CAK0804161.1"/>
    <property type="molecule type" value="Genomic_DNA"/>
</dbReference>
<reference evidence="2" key="1">
    <citation type="submission" date="2023-10" db="EMBL/GenBank/DDBJ databases">
        <authorList>
            <person name="Chen Y."/>
            <person name="Shah S."/>
            <person name="Dougan E. K."/>
            <person name="Thang M."/>
            <person name="Chan C."/>
        </authorList>
    </citation>
    <scope>NUCLEOTIDE SEQUENCE [LARGE SCALE GENOMIC DNA]</scope>
</reference>
<protein>
    <recommendedName>
        <fullName evidence="4">Phage tail tape measure protein</fullName>
    </recommendedName>
</protein>
<evidence type="ECO:0000256" key="1">
    <source>
        <dbReference type="SAM" id="MobiDB-lite"/>
    </source>
</evidence>
<feature type="non-terminal residue" evidence="2">
    <location>
        <position position="81"/>
    </location>
</feature>
<evidence type="ECO:0000313" key="3">
    <source>
        <dbReference type="Proteomes" id="UP001189429"/>
    </source>
</evidence>
<comment type="caution">
    <text evidence="2">The sequence shown here is derived from an EMBL/GenBank/DDBJ whole genome shotgun (WGS) entry which is preliminary data.</text>
</comment>
<accession>A0ABN9QH34</accession>
<feature type="non-terminal residue" evidence="2">
    <location>
        <position position="1"/>
    </location>
</feature>
<gene>
    <name evidence="2" type="ORF">PCOR1329_LOCUS11065</name>
</gene>
<sequence>GRAQRAAAERVKDFPISRLAEARGNLQAQLAGAQRAARQRAAQAAEWQAKAAALEQAARRQASEGKNTAKVLRENQRLRQD</sequence>
<feature type="region of interest" description="Disordered" evidence="1">
    <location>
        <begin position="58"/>
        <end position="81"/>
    </location>
</feature>
<evidence type="ECO:0008006" key="4">
    <source>
        <dbReference type="Google" id="ProtNLM"/>
    </source>
</evidence>
<keyword evidence="3" id="KW-1185">Reference proteome</keyword>
<evidence type="ECO:0000313" key="2">
    <source>
        <dbReference type="EMBL" id="CAK0804161.1"/>
    </source>
</evidence>